<dbReference type="KEGG" id="sphc:CVN68_08935"/>
<keyword evidence="2" id="KW-0560">Oxidoreductase</keyword>
<proteinExistence type="predicted"/>
<keyword evidence="2" id="KW-0223">Dioxygenase</keyword>
<reference evidence="2 3" key="1">
    <citation type="submission" date="2017-11" db="EMBL/GenBank/DDBJ databases">
        <title>Complete genome sequence of Sphingomonas sp. Strain Cra20, a psychrotolerant potential plant growth promoting rhizobacteria.</title>
        <authorList>
            <person name="Luo Y."/>
        </authorList>
    </citation>
    <scope>NUCLEOTIDE SEQUENCE [LARGE SCALE GENOMIC DNA]</scope>
    <source>
        <strain evidence="2 3">Cra20</strain>
    </source>
</reference>
<dbReference type="Pfam" id="PF00903">
    <property type="entry name" value="Glyoxalase"/>
    <property type="match status" value="1"/>
</dbReference>
<dbReference type="RefSeq" id="WP_100281894.1">
    <property type="nucleotide sequence ID" value="NZ_CP024923.1"/>
</dbReference>
<accession>A0A2K8MDW6</accession>
<dbReference type="PANTHER" id="PTHR35006">
    <property type="entry name" value="GLYOXALASE FAMILY PROTEIN (AFU_ORTHOLOGUE AFUA_5G14830)"/>
    <property type="match status" value="1"/>
</dbReference>
<dbReference type="InterPro" id="IPR029068">
    <property type="entry name" value="Glyas_Bleomycin-R_OHBP_Dase"/>
</dbReference>
<protein>
    <submittedName>
        <fullName evidence="2">Glyoxalase/bleomycin resistance/extradiol dioxygenase family protein</fullName>
    </submittedName>
</protein>
<dbReference type="CDD" id="cd07262">
    <property type="entry name" value="VOC_like"/>
    <property type="match status" value="1"/>
</dbReference>
<dbReference type="InterPro" id="IPR037523">
    <property type="entry name" value="VOC_core"/>
</dbReference>
<sequence>MLHHLSIAVTDLDRAATFYDAVLAPLGYARVFTGDESVGYGYAGQGDLLLLNLEDSVNVPGEGFHLAFAATEPEHVARFHAAALQHGGRCNGPPGPRPDYGDHYYAAFVIDPEGYRIEAVINQPHSSEPPEEIGHPEQQG</sequence>
<dbReference type="Gene3D" id="3.10.180.10">
    <property type="entry name" value="2,3-Dihydroxybiphenyl 1,2-Dioxygenase, domain 1"/>
    <property type="match status" value="1"/>
</dbReference>
<dbReference type="PROSITE" id="PS51819">
    <property type="entry name" value="VOC"/>
    <property type="match status" value="1"/>
</dbReference>
<dbReference type="SUPFAM" id="SSF54593">
    <property type="entry name" value="Glyoxalase/Bleomycin resistance protein/Dihydroxybiphenyl dioxygenase"/>
    <property type="match status" value="1"/>
</dbReference>
<gene>
    <name evidence="2" type="ORF">CVN68_08935</name>
</gene>
<dbReference type="AlphaFoldDB" id="A0A2K8MDW6"/>
<dbReference type="InterPro" id="IPR004360">
    <property type="entry name" value="Glyas_Fos-R_dOase_dom"/>
</dbReference>
<dbReference type="GO" id="GO:0051213">
    <property type="term" value="F:dioxygenase activity"/>
    <property type="evidence" value="ECO:0007669"/>
    <property type="project" value="UniProtKB-KW"/>
</dbReference>
<name>A0A2K8MDW6_9SPHN</name>
<evidence type="ECO:0000259" key="1">
    <source>
        <dbReference type="PROSITE" id="PS51819"/>
    </source>
</evidence>
<evidence type="ECO:0000313" key="3">
    <source>
        <dbReference type="Proteomes" id="UP000229081"/>
    </source>
</evidence>
<organism evidence="2 3">
    <name type="scientific">Sphingomonas psychrotolerans</name>
    <dbReference type="NCBI Taxonomy" id="1327635"/>
    <lineage>
        <taxon>Bacteria</taxon>
        <taxon>Pseudomonadati</taxon>
        <taxon>Pseudomonadota</taxon>
        <taxon>Alphaproteobacteria</taxon>
        <taxon>Sphingomonadales</taxon>
        <taxon>Sphingomonadaceae</taxon>
        <taxon>Sphingomonas</taxon>
    </lineage>
</organism>
<dbReference type="OrthoDB" id="9807407at2"/>
<dbReference type="PANTHER" id="PTHR35006:SF4">
    <property type="entry name" value="BLR7706 PROTEIN"/>
    <property type="match status" value="1"/>
</dbReference>
<feature type="domain" description="VOC" evidence="1">
    <location>
        <begin position="1"/>
        <end position="122"/>
    </location>
</feature>
<keyword evidence="3" id="KW-1185">Reference proteome</keyword>
<evidence type="ECO:0000313" key="2">
    <source>
        <dbReference type="EMBL" id="ATY32085.1"/>
    </source>
</evidence>
<dbReference type="Proteomes" id="UP000229081">
    <property type="component" value="Chromosome"/>
</dbReference>
<dbReference type="EMBL" id="CP024923">
    <property type="protein sequence ID" value="ATY32085.1"/>
    <property type="molecule type" value="Genomic_DNA"/>
</dbReference>